<organism evidence="5 6">
    <name type="scientific">Solanum tuberosum</name>
    <name type="common">Potato</name>
    <dbReference type="NCBI Taxonomy" id="4113"/>
    <lineage>
        <taxon>Eukaryota</taxon>
        <taxon>Viridiplantae</taxon>
        <taxon>Streptophyta</taxon>
        <taxon>Embryophyta</taxon>
        <taxon>Tracheophyta</taxon>
        <taxon>Spermatophyta</taxon>
        <taxon>Magnoliopsida</taxon>
        <taxon>eudicotyledons</taxon>
        <taxon>Gunneridae</taxon>
        <taxon>Pentapetalae</taxon>
        <taxon>asterids</taxon>
        <taxon>lamiids</taxon>
        <taxon>Solanales</taxon>
        <taxon>Solanaceae</taxon>
        <taxon>Solanoideae</taxon>
        <taxon>Solaneae</taxon>
        <taxon>Solanum</taxon>
    </lineage>
</organism>
<dbReference type="EnsemblPlants" id="PGSC0003DMT400078026">
    <property type="protein sequence ID" value="PGSC0003DMT400078026"/>
    <property type="gene ID" value="PGSC0003DMG400030347"/>
</dbReference>
<dbReference type="InterPro" id="IPR011706">
    <property type="entry name" value="Cu-oxidase_C"/>
</dbReference>
<dbReference type="HOGENOM" id="CLU_2745013_0_0_1"/>
<dbReference type="Pfam" id="PF07731">
    <property type="entry name" value="Cu-oxidase_2"/>
    <property type="match status" value="1"/>
</dbReference>
<evidence type="ECO:0000259" key="4">
    <source>
        <dbReference type="Pfam" id="PF07731"/>
    </source>
</evidence>
<dbReference type="InParanoid" id="M1CZ97"/>
<dbReference type="GO" id="GO:0005507">
    <property type="term" value="F:copper ion binding"/>
    <property type="evidence" value="ECO:0007669"/>
    <property type="project" value="InterPro"/>
</dbReference>
<accession>M1CZ97</accession>
<proteinExistence type="inferred from homology"/>
<evidence type="ECO:0000256" key="1">
    <source>
        <dbReference type="ARBA" id="ARBA00010609"/>
    </source>
</evidence>
<dbReference type="STRING" id="4113.M1CZ97"/>
<evidence type="ECO:0000313" key="6">
    <source>
        <dbReference type="Proteomes" id="UP000011115"/>
    </source>
</evidence>
<dbReference type="PaxDb" id="4113-PGSC0003DMT400078026"/>
<dbReference type="AlphaFoldDB" id="M1CZ97"/>
<sequence length="71" mass="7899">MAENFGGVGFHVASVGTMQRQYPSVQIQCVWFFHCHLEVHTTWGLKMAFVVNNGNGPNESLLPPPKDLPKC</sequence>
<dbReference type="eggNOG" id="KOG1263">
    <property type="taxonomic scope" value="Eukaryota"/>
</dbReference>
<dbReference type="PROSITE" id="PS00080">
    <property type="entry name" value="MULTICOPPER_OXIDASE2"/>
    <property type="match status" value="1"/>
</dbReference>
<keyword evidence="6" id="KW-1185">Reference proteome</keyword>
<dbReference type="Gramene" id="PGSC0003DMT400078026">
    <property type="protein sequence ID" value="PGSC0003DMT400078026"/>
    <property type="gene ID" value="PGSC0003DMG400030347"/>
</dbReference>
<dbReference type="OMA" id="ILLMYCH"/>
<comment type="similarity">
    <text evidence="1">Belongs to the multicopper oxidase family.</text>
</comment>
<keyword evidence="2" id="KW-0479">Metal-binding</keyword>
<keyword evidence="3" id="KW-0186">Copper</keyword>
<protein>
    <submittedName>
        <fullName evidence="5">Laccase</fullName>
    </submittedName>
</protein>
<evidence type="ECO:0000256" key="3">
    <source>
        <dbReference type="ARBA" id="ARBA00023008"/>
    </source>
</evidence>
<name>M1CZ97_SOLTU</name>
<evidence type="ECO:0000256" key="2">
    <source>
        <dbReference type="ARBA" id="ARBA00022723"/>
    </source>
</evidence>
<evidence type="ECO:0000313" key="5">
    <source>
        <dbReference type="EnsemblPlants" id="PGSC0003DMT400078026"/>
    </source>
</evidence>
<feature type="domain" description="Plastocyanin-like" evidence="4">
    <location>
        <begin position="28"/>
        <end position="54"/>
    </location>
</feature>
<reference evidence="5" key="2">
    <citation type="submission" date="2015-06" db="UniProtKB">
        <authorList>
            <consortium name="EnsemblPlants"/>
        </authorList>
    </citation>
    <scope>IDENTIFICATION</scope>
    <source>
        <strain evidence="5">DM1-3 516 R44</strain>
    </source>
</reference>
<dbReference type="GO" id="GO:0016491">
    <property type="term" value="F:oxidoreductase activity"/>
    <property type="evidence" value="ECO:0007669"/>
    <property type="project" value="InterPro"/>
</dbReference>
<dbReference type="Proteomes" id="UP000011115">
    <property type="component" value="Unassembled WGS sequence"/>
</dbReference>
<reference evidence="6" key="1">
    <citation type="journal article" date="2011" name="Nature">
        <title>Genome sequence and analysis of the tuber crop potato.</title>
        <authorList>
            <consortium name="The Potato Genome Sequencing Consortium"/>
        </authorList>
    </citation>
    <scope>NUCLEOTIDE SEQUENCE [LARGE SCALE GENOMIC DNA]</scope>
    <source>
        <strain evidence="6">cv. DM1-3 516 R44</strain>
    </source>
</reference>
<dbReference type="InterPro" id="IPR002355">
    <property type="entry name" value="Cu_oxidase_Cu_BS"/>
</dbReference>
<dbReference type="Gene3D" id="2.60.40.420">
    <property type="entry name" value="Cupredoxins - blue copper proteins"/>
    <property type="match status" value="1"/>
</dbReference>
<dbReference type="SUPFAM" id="SSF49503">
    <property type="entry name" value="Cupredoxins"/>
    <property type="match status" value="1"/>
</dbReference>
<dbReference type="InterPro" id="IPR008972">
    <property type="entry name" value="Cupredoxin"/>
</dbReference>